<keyword evidence="1" id="KW-0328">Glycosyltransferase</keyword>
<dbReference type="Pfam" id="PF13692">
    <property type="entry name" value="Glyco_trans_1_4"/>
    <property type="match status" value="1"/>
</dbReference>
<dbReference type="Gene3D" id="3.40.50.2000">
    <property type="entry name" value="Glycogen Phosphorylase B"/>
    <property type="match status" value="1"/>
</dbReference>
<dbReference type="GO" id="GO:0016757">
    <property type="term" value="F:glycosyltransferase activity"/>
    <property type="evidence" value="ECO:0007669"/>
    <property type="project" value="UniProtKB-KW"/>
</dbReference>
<keyword evidence="1" id="KW-0808">Transferase</keyword>
<dbReference type="Proteomes" id="UP000766609">
    <property type="component" value="Unassembled WGS sequence"/>
</dbReference>
<reference evidence="1 2" key="1">
    <citation type="submission" date="2021-06" db="EMBL/GenBank/DDBJ databases">
        <title>44 bacteria genomes isolated from Dapeng, Shenzhen.</title>
        <authorList>
            <person name="Zheng W."/>
            <person name="Yu S."/>
            <person name="Huang Y."/>
        </authorList>
    </citation>
    <scope>NUCLEOTIDE SEQUENCE [LARGE SCALE GENOMIC DNA]</scope>
    <source>
        <strain evidence="1 2">DP5N14-6</strain>
    </source>
</reference>
<dbReference type="EC" id="2.4.-.-" evidence="1"/>
<keyword evidence="2" id="KW-1185">Reference proteome</keyword>
<gene>
    <name evidence="1" type="ORF">KUV23_07670</name>
</gene>
<organism evidence="1 2">
    <name type="scientific">Algoriphagus marincola</name>
    <dbReference type="NCBI Taxonomy" id="264027"/>
    <lineage>
        <taxon>Bacteria</taxon>
        <taxon>Pseudomonadati</taxon>
        <taxon>Bacteroidota</taxon>
        <taxon>Cytophagia</taxon>
        <taxon>Cytophagales</taxon>
        <taxon>Cyclobacteriaceae</taxon>
        <taxon>Algoriphagus</taxon>
    </lineage>
</organism>
<dbReference type="RefSeq" id="WP_222583671.1">
    <property type="nucleotide sequence ID" value="NZ_JAHVHP010000001.1"/>
</dbReference>
<proteinExistence type="predicted"/>
<dbReference type="SUPFAM" id="SSF53756">
    <property type="entry name" value="UDP-Glycosyltransferase/glycogen phosphorylase"/>
    <property type="match status" value="1"/>
</dbReference>
<dbReference type="EMBL" id="JAHVHP010000001">
    <property type="protein sequence ID" value="MBY5950846.1"/>
    <property type="molecule type" value="Genomic_DNA"/>
</dbReference>
<comment type="caution">
    <text evidence="1">The sequence shown here is derived from an EMBL/GenBank/DDBJ whole genome shotgun (WGS) entry which is preliminary data.</text>
</comment>
<name>A0ABS7N3F1_9BACT</name>
<evidence type="ECO:0000313" key="1">
    <source>
        <dbReference type="EMBL" id="MBY5950846.1"/>
    </source>
</evidence>
<protein>
    <submittedName>
        <fullName evidence="1">Glycosyltransferase</fullName>
        <ecNumber evidence="1">2.4.-.-</ecNumber>
    </submittedName>
</protein>
<accession>A0ABS7N3F1</accession>
<evidence type="ECO:0000313" key="2">
    <source>
        <dbReference type="Proteomes" id="UP000766609"/>
    </source>
</evidence>
<sequence length="355" mass="41587">MSLILTAYSTVYHHVDFIWLVPHPKYYQENGFKEFISQFRLNQIVLIDGRVKNYFNSSKEIKQRLKNLDYTRLVMVGTTSIFFLPRMIRIESDYFINGIPEERFFHQSNWKNRLHVKLIWKSISFYSVDRVFSVSMYMSNYLKAKIKAKSYHSIPSGIYHNQDRDKLMVGRKMVYSGSGAPWQWLSQLSSLWQEIHRQDPTIQFLVVSRDPRTKILNSGLNPDSIQFVQGANGDEVFYHLQEGKLGFLLRKDHLVNRVSFPIKFGEYLAAGLRVVVSDFEWECADFVNKNGGGILVSNHTIEKEAERIIDYFNSLTFDDKIESHELSKVLSRSNSKKELQKILEENKNGFLEIIK</sequence>